<dbReference type="Proteomes" id="UP000266841">
    <property type="component" value="Unassembled WGS sequence"/>
</dbReference>
<dbReference type="InterPro" id="IPR050817">
    <property type="entry name" value="DjlA_DnaK_co-chaperone"/>
</dbReference>
<feature type="domain" description="J" evidence="2">
    <location>
        <begin position="83"/>
        <end position="143"/>
    </location>
</feature>
<evidence type="ECO:0000256" key="1">
    <source>
        <dbReference type="SAM" id="MobiDB-lite"/>
    </source>
</evidence>
<accession>K0SIX5</accession>
<dbReference type="SMART" id="SM00271">
    <property type="entry name" value="DnaJ"/>
    <property type="match status" value="1"/>
</dbReference>
<dbReference type="PRINTS" id="PR00625">
    <property type="entry name" value="JDOMAIN"/>
</dbReference>
<evidence type="ECO:0000259" key="2">
    <source>
        <dbReference type="PROSITE" id="PS50076"/>
    </source>
</evidence>
<comment type="caution">
    <text evidence="3">The sequence shown here is derived from an EMBL/GenBank/DDBJ whole genome shotgun (WGS) entry which is preliminary data.</text>
</comment>
<dbReference type="AlphaFoldDB" id="K0SIX5"/>
<proteinExistence type="predicted"/>
<dbReference type="OrthoDB" id="10250354at2759"/>
<protein>
    <recommendedName>
        <fullName evidence="2">J domain-containing protein</fullName>
    </recommendedName>
</protein>
<dbReference type="CDD" id="cd06257">
    <property type="entry name" value="DnaJ"/>
    <property type="match status" value="1"/>
</dbReference>
<dbReference type="PROSITE" id="PS50076">
    <property type="entry name" value="DNAJ_2"/>
    <property type="match status" value="1"/>
</dbReference>
<evidence type="ECO:0000313" key="3">
    <source>
        <dbReference type="EMBL" id="EJK65260.1"/>
    </source>
</evidence>
<gene>
    <name evidence="3" type="ORF">THAOC_13900</name>
</gene>
<dbReference type="Gene3D" id="1.10.287.110">
    <property type="entry name" value="DnaJ domain"/>
    <property type="match status" value="1"/>
</dbReference>
<reference evidence="3 4" key="1">
    <citation type="journal article" date="2012" name="Genome Biol.">
        <title>Genome and low-iron response of an oceanic diatom adapted to chronic iron limitation.</title>
        <authorList>
            <person name="Lommer M."/>
            <person name="Specht M."/>
            <person name="Roy A.S."/>
            <person name="Kraemer L."/>
            <person name="Andreson R."/>
            <person name="Gutowska M.A."/>
            <person name="Wolf J."/>
            <person name="Bergner S.V."/>
            <person name="Schilhabel M.B."/>
            <person name="Klostermeier U.C."/>
            <person name="Beiko R.G."/>
            <person name="Rosenstiel P."/>
            <person name="Hippler M."/>
            <person name="Laroche J."/>
        </authorList>
    </citation>
    <scope>NUCLEOTIDE SEQUENCE [LARGE SCALE GENOMIC DNA]</scope>
    <source>
        <strain evidence="3 4">CCMP1005</strain>
    </source>
</reference>
<organism evidence="3 4">
    <name type="scientific">Thalassiosira oceanica</name>
    <name type="common">Marine diatom</name>
    <dbReference type="NCBI Taxonomy" id="159749"/>
    <lineage>
        <taxon>Eukaryota</taxon>
        <taxon>Sar</taxon>
        <taxon>Stramenopiles</taxon>
        <taxon>Ochrophyta</taxon>
        <taxon>Bacillariophyta</taxon>
        <taxon>Coscinodiscophyceae</taxon>
        <taxon>Thalassiosirophycidae</taxon>
        <taxon>Thalassiosirales</taxon>
        <taxon>Thalassiosiraceae</taxon>
        <taxon>Thalassiosira</taxon>
    </lineage>
</organism>
<feature type="region of interest" description="Disordered" evidence="1">
    <location>
        <begin position="1"/>
        <end position="68"/>
    </location>
</feature>
<feature type="non-terminal residue" evidence="3">
    <location>
        <position position="143"/>
    </location>
</feature>
<dbReference type="EMBL" id="AGNL01016101">
    <property type="protein sequence ID" value="EJK65260.1"/>
    <property type="molecule type" value="Genomic_DNA"/>
</dbReference>
<keyword evidence="4" id="KW-1185">Reference proteome</keyword>
<dbReference type="PANTHER" id="PTHR24074">
    <property type="entry name" value="CO-CHAPERONE PROTEIN DJLA"/>
    <property type="match status" value="1"/>
</dbReference>
<dbReference type="SUPFAM" id="SSF46565">
    <property type="entry name" value="Chaperone J-domain"/>
    <property type="match status" value="1"/>
</dbReference>
<name>K0SIX5_THAOC</name>
<dbReference type="Pfam" id="PF00226">
    <property type="entry name" value="DnaJ"/>
    <property type="match status" value="1"/>
</dbReference>
<sequence length="143" mass="15204">MFCARAKGLSETEASASHAVFVGRGGAPISQRSWEGWEGPQGPDEKGGPRELTYPALAPGPPGLLVPSPGRGLAPTIAAASENLYAVLGVSRKASPREIKAAYRSKAKESHPDKNPGREEEASEKFRKVAHAFEVLSDVNSRR</sequence>
<dbReference type="InterPro" id="IPR001623">
    <property type="entry name" value="DnaJ_domain"/>
</dbReference>
<dbReference type="InterPro" id="IPR036869">
    <property type="entry name" value="J_dom_sf"/>
</dbReference>
<dbReference type="eggNOG" id="KOG0714">
    <property type="taxonomic scope" value="Eukaryota"/>
</dbReference>
<feature type="region of interest" description="Disordered" evidence="1">
    <location>
        <begin position="102"/>
        <end position="125"/>
    </location>
</feature>
<evidence type="ECO:0000313" key="4">
    <source>
        <dbReference type="Proteomes" id="UP000266841"/>
    </source>
</evidence>